<protein>
    <recommendedName>
        <fullName evidence="11">SDR family NAD(P)-dependent oxidoreductase</fullName>
    </recommendedName>
</protein>
<dbReference type="Gene3D" id="3.40.47.10">
    <property type="match status" value="1"/>
</dbReference>
<dbReference type="InterPro" id="IPR036291">
    <property type="entry name" value="NAD(P)-bd_dom_sf"/>
</dbReference>
<evidence type="ECO:0000256" key="1">
    <source>
        <dbReference type="ARBA" id="ARBA00022450"/>
    </source>
</evidence>
<dbReference type="SMART" id="SM00827">
    <property type="entry name" value="PKS_AT"/>
    <property type="match status" value="1"/>
</dbReference>
<dbReference type="InterPro" id="IPR001227">
    <property type="entry name" value="Ac_transferase_dom_sf"/>
</dbReference>
<feature type="domain" description="Carrier" evidence="6">
    <location>
        <begin position="1803"/>
        <end position="1879"/>
    </location>
</feature>
<dbReference type="InterPro" id="IPR032821">
    <property type="entry name" value="PKS_assoc"/>
</dbReference>
<evidence type="ECO:0000256" key="3">
    <source>
        <dbReference type="ARBA" id="ARBA00022679"/>
    </source>
</evidence>
<dbReference type="Pfam" id="PF00550">
    <property type="entry name" value="PP-binding"/>
    <property type="match status" value="2"/>
</dbReference>
<dbReference type="Gene3D" id="1.10.1200.10">
    <property type="entry name" value="ACP-like"/>
    <property type="match status" value="3"/>
</dbReference>
<feature type="region of interest" description="Disordered" evidence="5">
    <location>
        <begin position="2149"/>
        <end position="2187"/>
    </location>
</feature>
<dbReference type="Gene3D" id="3.40.366.10">
    <property type="entry name" value="Malonyl-Coenzyme A Acyl Carrier Protein, domain 2"/>
    <property type="match status" value="1"/>
</dbReference>
<dbReference type="Gene3D" id="3.10.129.110">
    <property type="entry name" value="Polyketide synthase dehydratase"/>
    <property type="match status" value="1"/>
</dbReference>
<dbReference type="Pfam" id="PF00698">
    <property type="entry name" value="Acyl_transf_1"/>
    <property type="match status" value="1"/>
</dbReference>
<dbReference type="InterPro" id="IPR014043">
    <property type="entry name" value="Acyl_transferase_dom"/>
</dbReference>
<dbReference type="SMART" id="SM00826">
    <property type="entry name" value="PKS_DH"/>
    <property type="match status" value="1"/>
</dbReference>
<dbReference type="InterPro" id="IPR013968">
    <property type="entry name" value="PKS_KR"/>
</dbReference>
<keyword evidence="1" id="KW-0596">Phosphopantetheine</keyword>
<dbReference type="Gene3D" id="3.10.129.10">
    <property type="entry name" value="Hotdog Thioesterase"/>
    <property type="match status" value="1"/>
</dbReference>
<dbReference type="SMART" id="SM00825">
    <property type="entry name" value="PKS_KS"/>
    <property type="match status" value="1"/>
</dbReference>
<feature type="compositionally biased region" description="Polar residues" evidence="5">
    <location>
        <begin position="1"/>
        <end position="12"/>
    </location>
</feature>
<dbReference type="InterPro" id="IPR029058">
    <property type="entry name" value="AB_hydrolase_fold"/>
</dbReference>
<dbReference type="InterPro" id="IPR042104">
    <property type="entry name" value="PKS_dehydratase_sf"/>
</dbReference>
<dbReference type="Gene3D" id="3.40.50.720">
    <property type="entry name" value="NAD(P)-binding Rossmann-like Domain"/>
    <property type="match status" value="1"/>
</dbReference>
<evidence type="ECO:0000259" key="7">
    <source>
        <dbReference type="PROSITE" id="PS52004"/>
    </source>
</evidence>
<dbReference type="SMART" id="SM00822">
    <property type="entry name" value="PKS_KR"/>
    <property type="match status" value="1"/>
</dbReference>
<dbReference type="SUPFAM" id="SSF55048">
    <property type="entry name" value="Probable ACP-binding domain of malonyl-CoA ACP transacylase"/>
    <property type="match status" value="1"/>
</dbReference>
<evidence type="ECO:0000256" key="5">
    <source>
        <dbReference type="SAM" id="MobiDB-lite"/>
    </source>
</evidence>
<feature type="domain" description="Carrier" evidence="6">
    <location>
        <begin position="1706"/>
        <end position="1783"/>
    </location>
</feature>
<feature type="compositionally biased region" description="Low complexity" evidence="5">
    <location>
        <begin position="2176"/>
        <end position="2187"/>
    </location>
</feature>
<dbReference type="Pfam" id="PF16197">
    <property type="entry name" value="KAsynt_C_assoc"/>
    <property type="match status" value="1"/>
</dbReference>
<feature type="domain" description="Carrier" evidence="6">
    <location>
        <begin position="26"/>
        <end position="100"/>
    </location>
</feature>
<dbReference type="Gene3D" id="3.30.70.250">
    <property type="entry name" value="Malonyl-CoA ACP transacylase, ACP-binding"/>
    <property type="match status" value="1"/>
</dbReference>
<dbReference type="InterPro" id="IPR016036">
    <property type="entry name" value="Malonyl_transacylase_ACP-bd"/>
</dbReference>
<dbReference type="PANTHER" id="PTHR43775">
    <property type="entry name" value="FATTY ACID SYNTHASE"/>
    <property type="match status" value="1"/>
</dbReference>
<dbReference type="PROSITE" id="PS52004">
    <property type="entry name" value="KS3_2"/>
    <property type="match status" value="1"/>
</dbReference>
<feature type="domain" description="PKS/mFAS DH" evidence="8">
    <location>
        <begin position="1011"/>
        <end position="1340"/>
    </location>
</feature>
<dbReference type="Gene3D" id="3.40.50.1820">
    <property type="entry name" value="alpha/beta hydrolase"/>
    <property type="match status" value="1"/>
</dbReference>
<evidence type="ECO:0000259" key="8">
    <source>
        <dbReference type="PROSITE" id="PS52019"/>
    </source>
</evidence>
<dbReference type="InterPro" id="IPR020807">
    <property type="entry name" value="PKS_DH"/>
</dbReference>
<feature type="region of interest" description="C-terminal hotdog fold" evidence="4">
    <location>
        <begin position="1168"/>
        <end position="1340"/>
    </location>
</feature>
<accession>A0ABN2ZYK5</accession>
<name>A0ABN2ZYK5_9ACTN</name>
<dbReference type="InterPro" id="IPR016039">
    <property type="entry name" value="Thiolase-like"/>
</dbReference>
<gene>
    <name evidence="9" type="ORF">GCM10009727_52840</name>
</gene>
<dbReference type="InterPro" id="IPR020841">
    <property type="entry name" value="PKS_Beta-ketoAc_synthase_dom"/>
</dbReference>
<dbReference type="PROSITE" id="PS52019">
    <property type="entry name" value="PKS_MFAS_DH"/>
    <property type="match status" value="1"/>
</dbReference>
<keyword evidence="3" id="KW-0808">Transferase</keyword>
<evidence type="ECO:0000313" key="10">
    <source>
        <dbReference type="Proteomes" id="UP001501020"/>
    </source>
</evidence>
<dbReference type="InterPro" id="IPR014030">
    <property type="entry name" value="Ketoacyl_synth_N"/>
</dbReference>
<sequence>MGGTHRMQSNDRSGAGAPGDPRIAADAIRRHLIEQIARRSRITAAEVDPDRPLEEFGLASRDAVAIAGDLEQMLGRALPATLVWEHPTINKLSRALAGGADGEAEQAAAAPVRAARQDEPIAVVGIGCRFPGGDRDLTGPEDYWRFLTGRGDAIREVPDGRWDPFDDGSPEVADRLAKTTRLGGFLDDIAQFDAQFFGLTPREAAVMDPQQRLVLEVAWEAFEHAGIGPASLRGSRTGVFVGVSAPEYAAFTASDLASLEPFTATGAALSIIANRLSYLLDLRGPSMIVDTACSSSLVSTHLAVQALRSGEADVALAGGVNLLLSPTVTMTFDLADATARDGHCKAFDASADGMVRAEGCGAVVLKRLSDAVRDGDRVLAVVKGSGVNSDGRSNGLVAPNSDAQRALLRDVYATAGVETGEVDYVEAHGTGTFLGDPIEAKAVGEVLGVGRGEDEPLLIGSAKSNLGHMESAAGIAGLIKTVLALHHKVIPPSAHYKEPNPHIPFDELRLQVVAEETPWPERGHPARAGVSGFGFGGTNAHVLLEEAPAREIVSHAAVVRTFPLSDTSDDRVRDHAALLAEWVPNRDDVRLSDLARTLHRRGGRGRSRAAVSARDRAGLVEGLKALAEGRPHPGVVTGSALGVPGRPVWVFSGYGAQRAGMAQRLLEEEPAFAEAIDDLDGLFAEEGGPDLWSLLEEGRKPDGPADAMPVLFAIQIGLARMWKAYGVTPGAVIGHSMGEVAAAVVAGALAPQDGVRVIVRRSRLLTQLVGGGAMAVLGASAQEVERLADGLPEVYAAVHSSPKQTVVTGDADQVAEVVKRAEAEGRLARMVQAEGAGHSPQVDPLLPDLREQLAEVGLEPGTPLADGIKLYTTALPDPRAFDGEDARLDVEYWAANLRNPVRLTDAVSAATEDGFRTFVEVNAHPILAHAVGETLDGSGALVTHTLKRAPKGQETDDTLTFHAQLATLAAHGLAVAQPVDGRIVDVPQSPWRHERHWVDFSARKRGGRDEHPLLGAHVELPGEDRHAWRADVGLEAQPWLNDLTVHGLHALPVAAFAEMALAAGATALGTDAVRVNSLWIERPLALADHTTVTTTFAETEQRVEIHALTPAGTWARLASADVGEDDRAPAPPEHGAATEVAGAERGSRYYRLHPEVFDRCLAVLSDEAAALAGERGGVWLAETIGSLRVYGPSHRGGHVRAAVTDEDGELTGSVLLLDGDGEVMAEATGIVLRRAERHDVPVPVAGKLVELVWDEADAPEAAEGDGVWVVLAEDDDALAGATATGLEARGRRVVRHALANRDELPKTDDPVDGVVLVPSADLVDEDLVLAIADVSRSLPDGPRLYIATHRAVPVRAGEAGEPGHGFAAALTRVLAFERTVQRATLVDVDRPADLVDELLGGGAAREVAWRGGTRHVARLAQAALPGSDAKPKKIVRRGGAYVITGGYGGIGLVTARLLAERGAGRIVLSGRGGPGADAEKVIAKLRESGVDVGVVLGDIAAPGTAERLVRVAQEGGVRLCGVVHGAGAIDDRLIADLGAEDLHRVWTAKVEGARRLSEATWDIGLDWLVMHSSAAALLGSPGQAAYAAANAAIDALAAYRRAHGRPGTTINWGTWSRVGAAAETSVTVIDPISPEEGAEALEALLAHGMTATGVLRFDPVTAVELFPEIGNMPYFAALTEAAAERGAGDAGDWPGVDALKDLDPAEARRLIAAQVRYRIAAVLGFDPQRLDPAVPLTDLGLDSLVAVRIKSGVEHDLGLTVPPAVLLQGASVNVFEEWAAGELGLADAAAPTAVSNAESGYVMARDAAERLAVRIFEDVLGLDRVGVTADFFADLGGQEHQADQVVAMVAAELGGEVTRGELFEVPTAENVAEVIRAADEEAARQTVRPLKPSGDRRPIFIAHPAGGTTACYRQLVDLLGAGQPVYGLERFEDAPSVEERAARYVQHLLEAQPEGAFRLGGWSFGGVLAYETARQLQAAGREVEFVALFDAGIPLAVDDESDTLARRFSAFADYINETYGLDVTLTYEELSGLDEEAQFALVMERAAPLVDYIPPAALTHQLTSHQDTRSLEAYQPEPYDGRVILYYAPEETPWAVRDARYVLDGTNGFGGLCSDLEIVTVPGVHHLNLLDPPGVEILAAHLEGRLAGRGPAADGTASGETRRSAGGSQAQDAPGRARAAARSTLAR</sequence>
<dbReference type="Pfam" id="PF08659">
    <property type="entry name" value="KR"/>
    <property type="match status" value="1"/>
</dbReference>
<comment type="caution">
    <text evidence="9">The sequence shown here is derived from an EMBL/GenBank/DDBJ whole genome shotgun (WGS) entry which is preliminary data.</text>
</comment>
<dbReference type="SUPFAM" id="SSF53474">
    <property type="entry name" value="alpha/beta-Hydrolases"/>
    <property type="match status" value="1"/>
</dbReference>
<organism evidence="9 10">
    <name type="scientific">Actinomadura napierensis</name>
    <dbReference type="NCBI Taxonomy" id="267854"/>
    <lineage>
        <taxon>Bacteria</taxon>
        <taxon>Bacillati</taxon>
        <taxon>Actinomycetota</taxon>
        <taxon>Actinomycetes</taxon>
        <taxon>Streptosporangiales</taxon>
        <taxon>Thermomonosporaceae</taxon>
        <taxon>Actinomadura</taxon>
    </lineage>
</organism>
<dbReference type="InterPro" id="IPR009081">
    <property type="entry name" value="PP-bd_ACP"/>
</dbReference>
<dbReference type="Pfam" id="PF00109">
    <property type="entry name" value="ketoacyl-synt"/>
    <property type="match status" value="1"/>
</dbReference>
<comment type="caution">
    <text evidence="4">Lacks conserved residue(s) required for the propagation of feature annotation.</text>
</comment>
<dbReference type="InterPro" id="IPR049551">
    <property type="entry name" value="PKS_DH_C"/>
</dbReference>
<dbReference type="InterPro" id="IPR014031">
    <property type="entry name" value="Ketoacyl_synth_C"/>
</dbReference>
<dbReference type="InterPro" id="IPR020806">
    <property type="entry name" value="PKS_PP-bd"/>
</dbReference>
<dbReference type="SUPFAM" id="SSF53901">
    <property type="entry name" value="Thiolase-like"/>
    <property type="match status" value="1"/>
</dbReference>
<dbReference type="PROSITE" id="PS50075">
    <property type="entry name" value="CARRIER"/>
    <property type="match status" value="3"/>
</dbReference>
<proteinExistence type="predicted"/>
<dbReference type="Pfam" id="PF02801">
    <property type="entry name" value="Ketoacyl-synt_C"/>
    <property type="match status" value="1"/>
</dbReference>
<evidence type="ECO:0008006" key="11">
    <source>
        <dbReference type="Google" id="ProtNLM"/>
    </source>
</evidence>
<dbReference type="PANTHER" id="PTHR43775:SF37">
    <property type="entry name" value="SI:DKEY-61P9.11"/>
    <property type="match status" value="1"/>
</dbReference>
<evidence type="ECO:0000256" key="2">
    <source>
        <dbReference type="ARBA" id="ARBA00022553"/>
    </source>
</evidence>
<dbReference type="InterPro" id="IPR050091">
    <property type="entry name" value="PKS_NRPS_Biosynth_Enz"/>
</dbReference>
<dbReference type="EMBL" id="BAAAMR010000052">
    <property type="protein sequence ID" value="GAA2149405.1"/>
    <property type="molecule type" value="Genomic_DNA"/>
</dbReference>
<feature type="region of interest" description="Disordered" evidence="5">
    <location>
        <begin position="1"/>
        <end position="22"/>
    </location>
</feature>
<feature type="domain" description="Ketosynthase family 3 (KS3)" evidence="7">
    <location>
        <begin position="118"/>
        <end position="546"/>
    </location>
</feature>
<dbReference type="InterPro" id="IPR049552">
    <property type="entry name" value="PKS_DH_N"/>
</dbReference>
<dbReference type="InterPro" id="IPR057326">
    <property type="entry name" value="KR_dom"/>
</dbReference>
<evidence type="ECO:0000313" key="9">
    <source>
        <dbReference type="EMBL" id="GAA2149405.1"/>
    </source>
</evidence>
<dbReference type="CDD" id="cd00833">
    <property type="entry name" value="PKS"/>
    <property type="match status" value="1"/>
</dbReference>
<dbReference type="SUPFAM" id="SSF52151">
    <property type="entry name" value="FabD/lysophospholipase-like"/>
    <property type="match status" value="1"/>
</dbReference>
<keyword evidence="10" id="KW-1185">Reference proteome</keyword>
<dbReference type="SUPFAM" id="SSF51735">
    <property type="entry name" value="NAD(P)-binding Rossmann-fold domains"/>
    <property type="match status" value="2"/>
</dbReference>
<evidence type="ECO:0000256" key="4">
    <source>
        <dbReference type="PROSITE-ProRule" id="PRU01363"/>
    </source>
</evidence>
<dbReference type="Pfam" id="PF21089">
    <property type="entry name" value="PKS_DH_N"/>
    <property type="match status" value="1"/>
</dbReference>
<dbReference type="Pfam" id="PF00975">
    <property type="entry name" value="Thioesterase"/>
    <property type="match status" value="1"/>
</dbReference>
<dbReference type="InterPro" id="IPR049900">
    <property type="entry name" value="PKS_mFAS_DH"/>
</dbReference>
<dbReference type="SUPFAM" id="SSF47336">
    <property type="entry name" value="ACP-like"/>
    <property type="match status" value="3"/>
</dbReference>
<reference evidence="9 10" key="1">
    <citation type="journal article" date="2019" name="Int. J. Syst. Evol. Microbiol.">
        <title>The Global Catalogue of Microorganisms (GCM) 10K type strain sequencing project: providing services to taxonomists for standard genome sequencing and annotation.</title>
        <authorList>
            <consortium name="The Broad Institute Genomics Platform"/>
            <consortium name="The Broad Institute Genome Sequencing Center for Infectious Disease"/>
            <person name="Wu L."/>
            <person name="Ma J."/>
        </authorList>
    </citation>
    <scope>NUCLEOTIDE SEQUENCE [LARGE SCALE GENOMIC DNA]</scope>
    <source>
        <strain evidence="9 10">JCM 13850</strain>
    </source>
</reference>
<dbReference type="InterPro" id="IPR016035">
    <property type="entry name" value="Acyl_Trfase/lysoPLipase"/>
</dbReference>
<dbReference type="Pfam" id="PF14765">
    <property type="entry name" value="PS-DH"/>
    <property type="match status" value="1"/>
</dbReference>
<dbReference type="Proteomes" id="UP001501020">
    <property type="component" value="Unassembled WGS sequence"/>
</dbReference>
<dbReference type="InterPro" id="IPR036736">
    <property type="entry name" value="ACP-like_sf"/>
</dbReference>
<feature type="region of interest" description="N-terminal hotdog fold" evidence="4">
    <location>
        <begin position="1011"/>
        <end position="1144"/>
    </location>
</feature>
<dbReference type="InterPro" id="IPR001031">
    <property type="entry name" value="Thioesterase"/>
</dbReference>
<keyword evidence="2" id="KW-0597">Phosphoprotein</keyword>
<evidence type="ECO:0000259" key="6">
    <source>
        <dbReference type="PROSITE" id="PS50075"/>
    </source>
</evidence>
<dbReference type="SMART" id="SM00823">
    <property type="entry name" value="PKS_PP"/>
    <property type="match status" value="2"/>
</dbReference>